<keyword evidence="12" id="KW-0406">Ion transport</keyword>
<dbReference type="PRINTS" id="PR00119">
    <property type="entry name" value="CATATPASE"/>
</dbReference>
<comment type="caution">
    <text evidence="15">The sequence shown here is derived from an EMBL/GenBank/DDBJ whole genome shotgun (WGS) entry which is preliminary data.</text>
</comment>
<dbReference type="PANTHER" id="PTHR43520:SF8">
    <property type="entry name" value="P-TYPE CU(+) TRANSPORTER"/>
    <property type="match status" value="1"/>
</dbReference>
<dbReference type="EC" id="7.2.2.8" evidence="2"/>
<dbReference type="InterPro" id="IPR036412">
    <property type="entry name" value="HAD-like_sf"/>
</dbReference>
<evidence type="ECO:0000256" key="10">
    <source>
        <dbReference type="ARBA" id="ARBA00022989"/>
    </source>
</evidence>
<keyword evidence="10 14" id="KW-1133">Transmembrane helix</keyword>
<dbReference type="Pfam" id="PF00702">
    <property type="entry name" value="Hydrolase"/>
    <property type="match status" value="1"/>
</dbReference>
<keyword evidence="3" id="KW-0813">Transport</keyword>
<evidence type="ECO:0000256" key="3">
    <source>
        <dbReference type="ARBA" id="ARBA00022448"/>
    </source>
</evidence>
<evidence type="ECO:0000256" key="6">
    <source>
        <dbReference type="ARBA" id="ARBA00022741"/>
    </source>
</evidence>
<evidence type="ECO:0000256" key="12">
    <source>
        <dbReference type="ARBA" id="ARBA00023065"/>
    </source>
</evidence>
<keyword evidence="9" id="KW-1278">Translocase</keyword>
<keyword evidence="4 14" id="KW-0812">Transmembrane</keyword>
<keyword evidence="5" id="KW-0479">Metal-binding</keyword>
<dbReference type="PANTHER" id="PTHR43520">
    <property type="entry name" value="ATP7, ISOFORM B"/>
    <property type="match status" value="1"/>
</dbReference>
<dbReference type="GO" id="GO:0055070">
    <property type="term" value="P:copper ion homeostasis"/>
    <property type="evidence" value="ECO:0007669"/>
    <property type="project" value="TreeGrafter"/>
</dbReference>
<dbReference type="Gene3D" id="3.40.50.1000">
    <property type="entry name" value="HAD superfamily/HAD-like"/>
    <property type="match status" value="1"/>
</dbReference>
<keyword evidence="13 14" id="KW-0472">Membrane</keyword>
<keyword evidence="8" id="KW-0067">ATP-binding</keyword>
<evidence type="ECO:0000256" key="8">
    <source>
        <dbReference type="ARBA" id="ARBA00022840"/>
    </source>
</evidence>
<evidence type="ECO:0000256" key="11">
    <source>
        <dbReference type="ARBA" id="ARBA00023008"/>
    </source>
</evidence>
<comment type="subcellular location">
    <subcellularLocation>
        <location evidence="1">Endomembrane system</location>
        <topology evidence="1">Multi-pass membrane protein</topology>
    </subcellularLocation>
</comment>
<dbReference type="GO" id="GO:0005524">
    <property type="term" value="F:ATP binding"/>
    <property type="evidence" value="ECO:0007669"/>
    <property type="project" value="UniProtKB-KW"/>
</dbReference>
<keyword evidence="7" id="KW-0187">Copper transport</keyword>
<evidence type="ECO:0000256" key="2">
    <source>
        <dbReference type="ARBA" id="ARBA00012517"/>
    </source>
</evidence>
<evidence type="ECO:0000256" key="7">
    <source>
        <dbReference type="ARBA" id="ARBA00022796"/>
    </source>
</evidence>
<feature type="transmembrane region" description="Helical" evidence="14">
    <location>
        <begin position="184"/>
        <end position="209"/>
    </location>
</feature>
<evidence type="ECO:0000256" key="5">
    <source>
        <dbReference type="ARBA" id="ARBA00022723"/>
    </source>
</evidence>
<proteinExistence type="predicted"/>
<dbReference type="GO" id="GO:0016887">
    <property type="term" value="F:ATP hydrolysis activity"/>
    <property type="evidence" value="ECO:0007669"/>
    <property type="project" value="InterPro"/>
</dbReference>
<evidence type="ECO:0000256" key="1">
    <source>
        <dbReference type="ARBA" id="ARBA00004127"/>
    </source>
</evidence>
<dbReference type="GO" id="GO:0140581">
    <property type="term" value="F:P-type monovalent copper transporter activity"/>
    <property type="evidence" value="ECO:0007669"/>
    <property type="project" value="UniProtKB-EC"/>
</dbReference>
<evidence type="ECO:0000256" key="4">
    <source>
        <dbReference type="ARBA" id="ARBA00022692"/>
    </source>
</evidence>
<dbReference type="AlphaFoldDB" id="A0AAD5SFD0"/>
<organism evidence="15 16">
    <name type="scientific">Rhizophlyctis rosea</name>
    <dbReference type="NCBI Taxonomy" id="64517"/>
    <lineage>
        <taxon>Eukaryota</taxon>
        <taxon>Fungi</taxon>
        <taxon>Fungi incertae sedis</taxon>
        <taxon>Chytridiomycota</taxon>
        <taxon>Chytridiomycota incertae sedis</taxon>
        <taxon>Chytridiomycetes</taxon>
        <taxon>Rhizophlyctidales</taxon>
        <taxon>Rhizophlyctidaceae</taxon>
        <taxon>Rhizophlyctis</taxon>
    </lineage>
</organism>
<evidence type="ECO:0000256" key="9">
    <source>
        <dbReference type="ARBA" id="ARBA00022967"/>
    </source>
</evidence>
<dbReference type="InterPro" id="IPR001757">
    <property type="entry name" value="P_typ_ATPase"/>
</dbReference>
<keyword evidence="6" id="KW-0547">Nucleotide-binding</keyword>
<gene>
    <name evidence="15" type="ORF">HK097_007017</name>
</gene>
<keyword evidence="11" id="KW-0186">Copper</keyword>
<sequence length="219" mass="23556">MTQKPKPEGQILSIHSIADTVRPEAKAVVRQLQRSGVDVWMITGDNKKTAHAVAKEVGIRESNVLAQVLPREKADKVKYLQGVAKKKGRRKGRVAMTGDGINDSVALAQADIGIAIGAGSEVAIESAQAVLVKSDLRDVLILLDLSRTTFRRIQQNLFWAFAYNCLGVPIAAGVFYPIPLSSRIALAPWMAGLAMAASSVCVVGSSLALRLYRAPRVKV</sequence>
<accession>A0AAD5SFD0</accession>
<dbReference type="EMBL" id="JADGJD010000339">
    <property type="protein sequence ID" value="KAJ3051976.1"/>
    <property type="molecule type" value="Genomic_DNA"/>
</dbReference>
<name>A0AAD5SFD0_9FUNG</name>
<dbReference type="InterPro" id="IPR023214">
    <property type="entry name" value="HAD_sf"/>
</dbReference>
<dbReference type="SUPFAM" id="SSF56784">
    <property type="entry name" value="HAD-like"/>
    <property type="match status" value="1"/>
</dbReference>
<dbReference type="FunFam" id="3.40.50.1000:FF:000144">
    <property type="entry name" value="copper-transporting ATPase 1 isoform X2"/>
    <property type="match status" value="1"/>
</dbReference>
<reference evidence="15" key="1">
    <citation type="submission" date="2020-05" db="EMBL/GenBank/DDBJ databases">
        <title>Phylogenomic resolution of chytrid fungi.</title>
        <authorList>
            <person name="Stajich J.E."/>
            <person name="Amses K."/>
            <person name="Simmons R."/>
            <person name="Seto K."/>
            <person name="Myers J."/>
            <person name="Bonds A."/>
            <person name="Quandt C.A."/>
            <person name="Barry K."/>
            <person name="Liu P."/>
            <person name="Grigoriev I."/>
            <person name="Longcore J.E."/>
            <person name="James T.Y."/>
        </authorList>
    </citation>
    <scope>NUCLEOTIDE SEQUENCE</scope>
    <source>
        <strain evidence="15">JEL0318</strain>
    </source>
</reference>
<dbReference type="GO" id="GO:0005507">
    <property type="term" value="F:copper ion binding"/>
    <property type="evidence" value="ECO:0007669"/>
    <property type="project" value="TreeGrafter"/>
</dbReference>
<keyword evidence="16" id="KW-1185">Reference proteome</keyword>
<feature type="transmembrane region" description="Helical" evidence="14">
    <location>
        <begin position="157"/>
        <end position="178"/>
    </location>
</feature>
<evidence type="ECO:0000313" key="15">
    <source>
        <dbReference type="EMBL" id="KAJ3051976.1"/>
    </source>
</evidence>
<dbReference type="GO" id="GO:0016020">
    <property type="term" value="C:membrane"/>
    <property type="evidence" value="ECO:0007669"/>
    <property type="project" value="InterPro"/>
</dbReference>
<dbReference type="GO" id="GO:0043682">
    <property type="term" value="F:P-type divalent copper transporter activity"/>
    <property type="evidence" value="ECO:0007669"/>
    <property type="project" value="TreeGrafter"/>
</dbReference>
<dbReference type="Proteomes" id="UP001212841">
    <property type="component" value="Unassembled WGS sequence"/>
</dbReference>
<dbReference type="GO" id="GO:0012505">
    <property type="term" value="C:endomembrane system"/>
    <property type="evidence" value="ECO:0007669"/>
    <property type="project" value="UniProtKB-SubCell"/>
</dbReference>
<evidence type="ECO:0000256" key="14">
    <source>
        <dbReference type="SAM" id="Phobius"/>
    </source>
</evidence>
<protein>
    <recommendedName>
        <fullName evidence="2">P-type Cu(+) transporter</fullName>
        <ecNumber evidence="2">7.2.2.8</ecNumber>
    </recommendedName>
</protein>
<evidence type="ECO:0000256" key="13">
    <source>
        <dbReference type="ARBA" id="ARBA00023136"/>
    </source>
</evidence>
<dbReference type="NCBIfam" id="TIGR01494">
    <property type="entry name" value="ATPase_P-type"/>
    <property type="match status" value="1"/>
</dbReference>
<evidence type="ECO:0000313" key="16">
    <source>
        <dbReference type="Proteomes" id="UP001212841"/>
    </source>
</evidence>